<dbReference type="KEGG" id="nfn:NFRAN_1390"/>
<gene>
    <name evidence="1" type="ORF">NFRAN_1390</name>
</gene>
<sequence>MPDYSVNFCTVCKSTVTMSNIEFVKLANNKITIRGCCNNCGTVIIKGRVLPKTGKNPLAKYRRKLAKKRLHIYRPKIKQDLSF</sequence>
<dbReference type="RefSeq" id="WP_172602161.1">
    <property type="nucleotide sequence ID" value="NZ_LR216287.1"/>
</dbReference>
<protein>
    <recommendedName>
        <fullName evidence="3">DUF5679 domain-containing protein</fullName>
    </recommendedName>
</protein>
<dbReference type="OrthoDB" id="379687at2157"/>
<proteinExistence type="predicted"/>
<accession>A0A484IA64</accession>
<dbReference type="EMBL" id="LR216287">
    <property type="protein sequence ID" value="VFJ13712.1"/>
    <property type="molecule type" value="Genomic_DNA"/>
</dbReference>
<dbReference type="GeneID" id="39420749"/>
<keyword evidence="2" id="KW-1185">Reference proteome</keyword>
<reference evidence="1 2" key="1">
    <citation type="submission" date="2019-02" db="EMBL/GenBank/DDBJ databases">
        <authorList>
            <person name="Lehtovirta-Morley E L."/>
        </authorList>
    </citation>
    <scope>NUCLEOTIDE SEQUENCE [LARGE SCALE GENOMIC DNA]</scope>
    <source>
        <strain evidence="1">NFRAN1</strain>
    </source>
</reference>
<evidence type="ECO:0008006" key="3">
    <source>
        <dbReference type="Google" id="ProtNLM"/>
    </source>
</evidence>
<dbReference type="Proteomes" id="UP000294299">
    <property type="component" value="Chromosome NFRAN"/>
</dbReference>
<name>A0A484IA64_9ARCH</name>
<organism evidence="1 2">
    <name type="scientific">Candidatus Nitrosocosmicus franklandianus</name>
    <dbReference type="NCBI Taxonomy" id="1798806"/>
    <lineage>
        <taxon>Archaea</taxon>
        <taxon>Nitrososphaerota</taxon>
        <taxon>Nitrososphaeria</taxon>
        <taxon>Nitrososphaerales</taxon>
        <taxon>Nitrososphaeraceae</taxon>
        <taxon>Candidatus Nitrosocosmicus</taxon>
    </lineage>
</organism>
<evidence type="ECO:0000313" key="1">
    <source>
        <dbReference type="EMBL" id="VFJ13712.1"/>
    </source>
</evidence>
<evidence type="ECO:0000313" key="2">
    <source>
        <dbReference type="Proteomes" id="UP000294299"/>
    </source>
</evidence>
<dbReference type="AlphaFoldDB" id="A0A484IA64"/>